<dbReference type="EMBL" id="CAJJDN010000120">
    <property type="protein sequence ID" value="CAD8119254.1"/>
    <property type="molecule type" value="Genomic_DNA"/>
</dbReference>
<dbReference type="GO" id="GO:0042795">
    <property type="term" value="P:snRNA transcription by RNA polymerase II"/>
    <property type="evidence" value="ECO:0007669"/>
    <property type="project" value="TreeGrafter"/>
</dbReference>
<dbReference type="InterPro" id="IPR001005">
    <property type="entry name" value="SANT/Myb"/>
</dbReference>
<evidence type="ECO:0000256" key="2">
    <source>
        <dbReference type="ARBA" id="ARBA00022737"/>
    </source>
</evidence>
<dbReference type="InterPro" id="IPR017930">
    <property type="entry name" value="Myb_dom"/>
</dbReference>
<dbReference type="GO" id="GO:0001006">
    <property type="term" value="F:RNA polymerase III type 3 promoter sequence-specific DNA binding"/>
    <property type="evidence" value="ECO:0007669"/>
    <property type="project" value="TreeGrafter"/>
</dbReference>
<dbReference type="FunFam" id="1.10.10.60:FF:000016">
    <property type="entry name" value="Transcriptional activator Myb isoform A"/>
    <property type="match status" value="1"/>
</dbReference>
<feature type="domain" description="Myb-like" evidence="8">
    <location>
        <begin position="106"/>
        <end position="157"/>
    </location>
</feature>
<dbReference type="PROSITE" id="PS51294">
    <property type="entry name" value="HTH_MYB"/>
    <property type="match status" value="3"/>
</dbReference>
<feature type="domain" description="HTH myb-type" evidence="9">
    <location>
        <begin position="162"/>
        <end position="212"/>
    </location>
</feature>
<dbReference type="GO" id="GO:0000978">
    <property type="term" value="F:RNA polymerase II cis-regulatory region sequence-specific DNA binding"/>
    <property type="evidence" value="ECO:0007669"/>
    <property type="project" value="TreeGrafter"/>
</dbReference>
<dbReference type="PANTHER" id="PTHR46621">
    <property type="entry name" value="SNRNA-ACTIVATING PROTEIN COMPLEX SUBUNIT 4"/>
    <property type="match status" value="1"/>
</dbReference>
<keyword evidence="3" id="KW-0805">Transcription regulation</keyword>
<evidence type="ECO:0000313" key="11">
    <source>
        <dbReference type="Proteomes" id="UP000692954"/>
    </source>
</evidence>
<dbReference type="OrthoDB" id="2143914at2759"/>
<evidence type="ECO:0000256" key="5">
    <source>
        <dbReference type="ARBA" id="ARBA00023163"/>
    </source>
</evidence>
<feature type="domain" description="Myb-like" evidence="8">
    <location>
        <begin position="158"/>
        <end position="208"/>
    </location>
</feature>
<keyword evidence="2" id="KW-0677">Repeat</keyword>
<keyword evidence="5" id="KW-0804">Transcription</keyword>
<organism evidence="10 11">
    <name type="scientific">Paramecium sonneborni</name>
    <dbReference type="NCBI Taxonomy" id="65129"/>
    <lineage>
        <taxon>Eukaryota</taxon>
        <taxon>Sar</taxon>
        <taxon>Alveolata</taxon>
        <taxon>Ciliophora</taxon>
        <taxon>Intramacronucleata</taxon>
        <taxon>Oligohymenophorea</taxon>
        <taxon>Peniculida</taxon>
        <taxon>Parameciidae</taxon>
        <taxon>Paramecium</taxon>
    </lineage>
</organism>
<comment type="caution">
    <text evidence="10">The sequence shown here is derived from an EMBL/GenBank/DDBJ whole genome shotgun (WGS) entry which is preliminary data.</text>
</comment>
<evidence type="ECO:0000256" key="7">
    <source>
        <dbReference type="SAM" id="Coils"/>
    </source>
</evidence>
<feature type="coiled-coil region" evidence="7">
    <location>
        <begin position="487"/>
        <end position="514"/>
    </location>
</feature>
<evidence type="ECO:0000259" key="9">
    <source>
        <dbReference type="PROSITE" id="PS51294"/>
    </source>
</evidence>
<proteinExistence type="predicted"/>
<evidence type="ECO:0000313" key="10">
    <source>
        <dbReference type="EMBL" id="CAD8119254.1"/>
    </source>
</evidence>
<reference evidence="10" key="1">
    <citation type="submission" date="2021-01" db="EMBL/GenBank/DDBJ databases">
        <authorList>
            <consortium name="Genoscope - CEA"/>
            <person name="William W."/>
        </authorList>
    </citation>
    <scope>NUCLEOTIDE SEQUENCE</scope>
</reference>
<feature type="domain" description="HTH myb-type" evidence="9">
    <location>
        <begin position="110"/>
        <end position="161"/>
    </location>
</feature>
<gene>
    <name evidence="10" type="ORF">PSON_ATCC_30995.1.T1200107</name>
</gene>
<keyword evidence="6" id="KW-0539">Nucleus</keyword>
<name>A0A8S1QWL1_9CILI</name>
<dbReference type="CDD" id="cd00167">
    <property type="entry name" value="SANT"/>
    <property type="match status" value="3"/>
</dbReference>
<dbReference type="SMART" id="SM00717">
    <property type="entry name" value="SANT"/>
    <property type="match status" value="3"/>
</dbReference>
<dbReference type="PANTHER" id="PTHR46621:SF1">
    <property type="entry name" value="SNRNA-ACTIVATING PROTEIN COMPLEX SUBUNIT 4"/>
    <property type="match status" value="1"/>
</dbReference>
<dbReference type="GO" id="GO:0005634">
    <property type="term" value="C:nucleus"/>
    <property type="evidence" value="ECO:0007669"/>
    <property type="project" value="UniProtKB-SubCell"/>
</dbReference>
<dbReference type="Pfam" id="PF13921">
    <property type="entry name" value="Myb_DNA-bind_6"/>
    <property type="match status" value="1"/>
</dbReference>
<sequence>MKKTDNLNKNENQNKNLQEMARSQIIKIEDIPQGCKSTKKFSNVKQTIMDDYRKDRKKVGRWTPEEDQKLQKLIEEYGDKNWRKISEIIEGRNPIQCLHRWTKILKPGLKKGAWEVNEDNKLLEWVKNNGACKWSLCADNITGRSGKQCRERWFNNLNPDVKKGGWTSEEDHSIFKGYLLYSSSWSKIAKNLIGRTENSVKNRFYSTVRKLLADQDRNEISLQILELQCENGTSALQTFVKEHMQLLEQQIQIKMEEDNPFQNQLLQHNIQFQKELQNDTHQTSNLLYTLLQQQGIPIKKTTCMKDYSTIYKKYQQRYNQRKKNKKLFDKIEKIRDMQIIKENFQSPYPEQEFNFKQYLKIQLDNFQKYQAELQSEQMDKDKMDEIKQKFFDFFSSQLDEIINKFNIEEGNDINQSMLQNSNKQFDKILKQVNNKNINNQIITLPEVKQDYNTFQTKFIQSDQNSCNNVKIEIINFMNQNQKIDPKIMFLIGQLHTLENILDQAKKEFSRQESILYDKIYNSSLKNRNSNHSN</sequence>
<dbReference type="GO" id="GO:0019185">
    <property type="term" value="C:snRNA-activating protein complex"/>
    <property type="evidence" value="ECO:0007669"/>
    <property type="project" value="TreeGrafter"/>
</dbReference>
<dbReference type="FunFam" id="1.10.10.60:FF:000010">
    <property type="entry name" value="Transcriptional activator Myb isoform A"/>
    <property type="match status" value="1"/>
</dbReference>
<dbReference type="AlphaFoldDB" id="A0A8S1QWL1"/>
<dbReference type="InterPro" id="IPR051575">
    <property type="entry name" value="Myb-like_DNA-bd"/>
</dbReference>
<evidence type="ECO:0000259" key="8">
    <source>
        <dbReference type="PROSITE" id="PS50090"/>
    </source>
</evidence>
<keyword evidence="11" id="KW-1185">Reference proteome</keyword>
<feature type="domain" description="HTH myb-type" evidence="9">
    <location>
        <begin position="54"/>
        <end position="109"/>
    </location>
</feature>
<evidence type="ECO:0000256" key="4">
    <source>
        <dbReference type="ARBA" id="ARBA00023125"/>
    </source>
</evidence>
<dbReference type="PROSITE" id="PS50090">
    <property type="entry name" value="MYB_LIKE"/>
    <property type="match status" value="3"/>
</dbReference>
<feature type="domain" description="Myb-like" evidence="8">
    <location>
        <begin position="54"/>
        <end position="105"/>
    </location>
</feature>
<evidence type="ECO:0000256" key="1">
    <source>
        <dbReference type="ARBA" id="ARBA00004123"/>
    </source>
</evidence>
<accession>A0A8S1QWL1</accession>
<dbReference type="Proteomes" id="UP000692954">
    <property type="component" value="Unassembled WGS sequence"/>
</dbReference>
<keyword evidence="4" id="KW-0238">DNA-binding</keyword>
<evidence type="ECO:0000256" key="3">
    <source>
        <dbReference type="ARBA" id="ARBA00023015"/>
    </source>
</evidence>
<evidence type="ECO:0000256" key="6">
    <source>
        <dbReference type="ARBA" id="ARBA00023242"/>
    </source>
</evidence>
<keyword evidence="7" id="KW-0175">Coiled coil</keyword>
<protein>
    <submittedName>
        <fullName evidence="10">Uncharacterized protein</fullName>
    </submittedName>
</protein>
<dbReference type="GO" id="GO:0042796">
    <property type="term" value="P:snRNA transcription by RNA polymerase III"/>
    <property type="evidence" value="ECO:0007669"/>
    <property type="project" value="TreeGrafter"/>
</dbReference>
<dbReference type="Pfam" id="PF00249">
    <property type="entry name" value="Myb_DNA-binding"/>
    <property type="match status" value="1"/>
</dbReference>
<comment type="subcellular location">
    <subcellularLocation>
        <location evidence="1">Nucleus</location>
    </subcellularLocation>
</comment>